<evidence type="ECO:0008006" key="3">
    <source>
        <dbReference type="Google" id="ProtNLM"/>
    </source>
</evidence>
<protein>
    <recommendedName>
        <fullName evidence="3">Tc1-like transposase DDE domain-containing protein</fullName>
    </recommendedName>
</protein>
<dbReference type="Proteomes" id="UP000265180">
    <property type="component" value="Chromosome 2"/>
</dbReference>
<dbReference type="InterPro" id="IPR036397">
    <property type="entry name" value="RNaseH_sf"/>
</dbReference>
<reference evidence="1" key="3">
    <citation type="submission" date="2025-08" db="UniProtKB">
        <authorList>
            <consortium name="Ensembl"/>
        </authorList>
    </citation>
    <scope>IDENTIFICATION</scope>
    <source>
        <strain evidence="1">HNI</strain>
    </source>
</reference>
<proteinExistence type="predicted"/>
<reference evidence="1 2" key="2">
    <citation type="submission" date="2017-04" db="EMBL/GenBank/DDBJ databases">
        <title>CpG methylation of centromeres and impact of large insertions on vertebrate speciation.</title>
        <authorList>
            <person name="Ichikawa K."/>
            <person name="Yoshimura J."/>
            <person name="Morishita S."/>
        </authorList>
    </citation>
    <scope>NUCLEOTIDE SEQUENCE</scope>
    <source>
        <strain evidence="1 2">HNI</strain>
    </source>
</reference>
<accession>A0A3P9KL99</accession>
<reference key="1">
    <citation type="journal article" date="2007" name="Nature">
        <title>The medaka draft genome and insights into vertebrate genome evolution.</title>
        <authorList>
            <person name="Kasahara M."/>
            <person name="Naruse K."/>
            <person name="Sasaki S."/>
            <person name="Nakatani Y."/>
            <person name="Qu W."/>
            <person name="Ahsan B."/>
            <person name="Yamada T."/>
            <person name="Nagayasu Y."/>
            <person name="Doi K."/>
            <person name="Kasai Y."/>
            <person name="Jindo T."/>
            <person name="Kobayashi D."/>
            <person name="Shimada A."/>
            <person name="Toyoda A."/>
            <person name="Kuroki Y."/>
            <person name="Fujiyama A."/>
            <person name="Sasaki T."/>
            <person name="Shimizu A."/>
            <person name="Asakawa S."/>
            <person name="Shimizu N."/>
            <person name="Hashimoto S."/>
            <person name="Yang J."/>
            <person name="Lee Y."/>
            <person name="Matsushima K."/>
            <person name="Sugano S."/>
            <person name="Sakaizumi M."/>
            <person name="Narita T."/>
            <person name="Ohishi K."/>
            <person name="Haga S."/>
            <person name="Ohta F."/>
            <person name="Nomoto H."/>
            <person name="Nogata K."/>
            <person name="Morishita T."/>
            <person name="Endo T."/>
            <person name="Shin-I T."/>
            <person name="Takeda H."/>
            <person name="Morishita S."/>
            <person name="Kohara Y."/>
        </authorList>
    </citation>
    <scope>NUCLEOTIDE SEQUENCE [LARGE SCALE GENOMIC DNA]</scope>
    <source>
        <strain>Hd-rR</strain>
    </source>
</reference>
<name>A0A3P9KL99_ORYLA</name>
<dbReference type="GO" id="GO:0003676">
    <property type="term" value="F:nucleic acid binding"/>
    <property type="evidence" value="ECO:0007669"/>
    <property type="project" value="InterPro"/>
</dbReference>
<dbReference type="AlphaFoldDB" id="A0A3P9KL99"/>
<dbReference type="Ensembl" id="ENSORLT00020015662.1">
    <property type="protein sequence ID" value="ENSORLP00020009308.1"/>
    <property type="gene ID" value="ENSORLG00020010217.1"/>
</dbReference>
<evidence type="ECO:0000313" key="1">
    <source>
        <dbReference type="Ensembl" id="ENSORLP00020009308.1"/>
    </source>
</evidence>
<organism evidence="1 2">
    <name type="scientific">Oryzias latipes</name>
    <name type="common">Japanese rice fish</name>
    <name type="synonym">Japanese killifish</name>
    <dbReference type="NCBI Taxonomy" id="8090"/>
    <lineage>
        <taxon>Eukaryota</taxon>
        <taxon>Metazoa</taxon>
        <taxon>Chordata</taxon>
        <taxon>Craniata</taxon>
        <taxon>Vertebrata</taxon>
        <taxon>Euteleostomi</taxon>
        <taxon>Actinopterygii</taxon>
        <taxon>Neopterygii</taxon>
        <taxon>Teleostei</taxon>
        <taxon>Neoteleostei</taxon>
        <taxon>Acanthomorphata</taxon>
        <taxon>Ovalentaria</taxon>
        <taxon>Atherinomorphae</taxon>
        <taxon>Beloniformes</taxon>
        <taxon>Adrianichthyidae</taxon>
        <taxon>Oryziinae</taxon>
        <taxon>Oryzias</taxon>
    </lineage>
</organism>
<dbReference type="Gene3D" id="3.30.420.10">
    <property type="entry name" value="Ribonuclease H-like superfamily/Ribonuclease H"/>
    <property type="match status" value="1"/>
</dbReference>
<reference evidence="1" key="4">
    <citation type="submission" date="2025-09" db="UniProtKB">
        <authorList>
            <consortium name="Ensembl"/>
        </authorList>
    </citation>
    <scope>IDENTIFICATION</scope>
    <source>
        <strain evidence="1">HNI</strain>
    </source>
</reference>
<sequence>MKILIDLVPHSHMTKTIFQEKRFTLLDPPACSPDLNAIENFWGHLWTSVPDSGCPSWSHLLETLAETCQYRFPRCSFSSLIVKSAP</sequence>
<evidence type="ECO:0000313" key="2">
    <source>
        <dbReference type="Proteomes" id="UP000265180"/>
    </source>
</evidence>